<sequence length="111" mass="12498">MSDPRRVVPVLVDVIKQPEFLIFTSRLPSGRLMRQTVQRPVWLRPGEDLDNPDALPCLTVWSRCPVTRDIPPPSEWPVVLAQFEVDPDTAEGAAAIAALGMKRWTQPRTRA</sequence>
<evidence type="ECO:0000313" key="2">
    <source>
        <dbReference type="Proteomes" id="UP000552709"/>
    </source>
</evidence>
<proteinExistence type="predicted"/>
<gene>
    <name evidence="1" type="ORF">HNQ08_001600</name>
</gene>
<protein>
    <submittedName>
        <fullName evidence="1">Uncharacterized protein</fullName>
    </submittedName>
</protein>
<reference evidence="1 2" key="1">
    <citation type="submission" date="2020-08" db="EMBL/GenBank/DDBJ databases">
        <title>Genomic Encyclopedia of Type Strains, Phase IV (KMG-IV): sequencing the most valuable type-strain genomes for metagenomic binning, comparative biology and taxonomic classification.</title>
        <authorList>
            <person name="Goeker M."/>
        </authorList>
    </citation>
    <scope>NUCLEOTIDE SEQUENCE [LARGE SCALE GENOMIC DNA]</scope>
    <source>
        <strain evidence="1 2">DSM 27939</strain>
    </source>
</reference>
<comment type="caution">
    <text evidence="1">The sequence shown here is derived from an EMBL/GenBank/DDBJ whole genome shotgun (WGS) entry which is preliminary data.</text>
</comment>
<keyword evidence="2" id="KW-1185">Reference proteome</keyword>
<organism evidence="1 2">
    <name type="scientific">Deinococcus humi</name>
    <dbReference type="NCBI Taxonomy" id="662880"/>
    <lineage>
        <taxon>Bacteria</taxon>
        <taxon>Thermotogati</taxon>
        <taxon>Deinococcota</taxon>
        <taxon>Deinococci</taxon>
        <taxon>Deinococcales</taxon>
        <taxon>Deinococcaceae</taxon>
        <taxon>Deinococcus</taxon>
    </lineage>
</organism>
<dbReference type="EMBL" id="JACHFL010000003">
    <property type="protein sequence ID" value="MBB5362505.1"/>
    <property type="molecule type" value="Genomic_DNA"/>
</dbReference>
<evidence type="ECO:0000313" key="1">
    <source>
        <dbReference type="EMBL" id="MBB5362505.1"/>
    </source>
</evidence>
<dbReference type="Proteomes" id="UP000552709">
    <property type="component" value="Unassembled WGS sequence"/>
</dbReference>
<dbReference type="AlphaFoldDB" id="A0A7W8NEB2"/>
<dbReference type="RefSeq" id="WP_184129491.1">
    <property type="nucleotide sequence ID" value="NZ_JACHFL010000003.1"/>
</dbReference>
<name>A0A7W8NEB2_9DEIO</name>
<accession>A0A7W8NEB2</accession>